<dbReference type="InterPro" id="IPR021671">
    <property type="entry name" value="PD(D/E)XK_Endonuc"/>
</dbReference>
<evidence type="ECO:0000313" key="3">
    <source>
        <dbReference type="Proteomes" id="UP000008363"/>
    </source>
</evidence>
<dbReference type="EMBL" id="BAHC01000205">
    <property type="protein sequence ID" value="GAB93075.1"/>
    <property type="molecule type" value="Genomic_DNA"/>
</dbReference>
<sequence>MLAAAWFALSGHDVSWPLEPSRYDLLVSTSDGIRRVQVKTTTVRVGHTWKVYLSTAHRERKTYDPDEIDDFFVIAGDLAYYLIPVSAVGGLHAIHLSAYDRFRLVQSP</sequence>
<dbReference type="InterPro" id="IPR011856">
    <property type="entry name" value="tRNA_endonuc-like_dom_sf"/>
</dbReference>
<name>K6W1N2_9ACTN</name>
<gene>
    <name evidence="2" type="ORF">GORHZ_205_00170</name>
</gene>
<protein>
    <recommendedName>
        <fullName evidence="1">PD(D/E)XK endonuclease domain-containing protein</fullName>
    </recommendedName>
</protein>
<dbReference type="Proteomes" id="UP000008363">
    <property type="component" value="Unassembled WGS sequence"/>
</dbReference>
<evidence type="ECO:0000259" key="1">
    <source>
        <dbReference type="Pfam" id="PF11645"/>
    </source>
</evidence>
<feature type="domain" description="PD(D/E)XK endonuclease" evidence="1">
    <location>
        <begin position="9"/>
        <end position="90"/>
    </location>
</feature>
<reference evidence="2 3" key="1">
    <citation type="submission" date="2012-08" db="EMBL/GenBank/DDBJ databases">
        <title>Whole genome shotgun sequence of Gordonia rhizosphera NBRC 16068.</title>
        <authorList>
            <person name="Takarada H."/>
            <person name="Isaki S."/>
            <person name="Hosoyama A."/>
            <person name="Tsuchikane K."/>
            <person name="Katsumata H."/>
            <person name="Baba S."/>
            <person name="Ohji S."/>
            <person name="Yamazaki S."/>
            <person name="Fujita N."/>
        </authorList>
    </citation>
    <scope>NUCLEOTIDE SEQUENCE [LARGE SCALE GENOMIC DNA]</scope>
    <source>
        <strain evidence="2 3">NBRC 16068</strain>
    </source>
</reference>
<keyword evidence="3" id="KW-1185">Reference proteome</keyword>
<evidence type="ECO:0000313" key="2">
    <source>
        <dbReference type="EMBL" id="GAB93075.1"/>
    </source>
</evidence>
<proteinExistence type="predicted"/>
<dbReference type="GO" id="GO:0003676">
    <property type="term" value="F:nucleic acid binding"/>
    <property type="evidence" value="ECO:0007669"/>
    <property type="project" value="InterPro"/>
</dbReference>
<accession>K6W1N2</accession>
<organism evidence="2 3">
    <name type="scientific">Gordonia rhizosphera NBRC 16068</name>
    <dbReference type="NCBI Taxonomy" id="1108045"/>
    <lineage>
        <taxon>Bacteria</taxon>
        <taxon>Bacillati</taxon>
        <taxon>Actinomycetota</taxon>
        <taxon>Actinomycetes</taxon>
        <taxon>Mycobacteriales</taxon>
        <taxon>Gordoniaceae</taxon>
        <taxon>Gordonia</taxon>
    </lineage>
</organism>
<comment type="caution">
    <text evidence="2">The sequence shown here is derived from an EMBL/GenBank/DDBJ whole genome shotgun (WGS) entry which is preliminary data.</text>
</comment>
<dbReference type="AlphaFoldDB" id="K6W1N2"/>
<dbReference type="Gene3D" id="3.40.1350.10">
    <property type="match status" value="1"/>
</dbReference>
<dbReference type="eggNOG" id="ENOG50341C4">
    <property type="taxonomic scope" value="Bacteria"/>
</dbReference>
<dbReference type="Pfam" id="PF11645">
    <property type="entry name" value="PDDEXK_5"/>
    <property type="match status" value="1"/>
</dbReference>